<gene>
    <name evidence="1" type="ORF">Q5H94_10630</name>
</gene>
<dbReference type="Proteomes" id="UP001176468">
    <property type="component" value="Unassembled WGS sequence"/>
</dbReference>
<dbReference type="RefSeq" id="WP_304561237.1">
    <property type="nucleotide sequence ID" value="NZ_JAUQSZ010000006.1"/>
</dbReference>
<evidence type="ECO:0000313" key="2">
    <source>
        <dbReference type="Proteomes" id="UP001176468"/>
    </source>
</evidence>
<dbReference type="SUPFAM" id="SSF53955">
    <property type="entry name" value="Lysozyme-like"/>
    <property type="match status" value="1"/>
</dbReference>
<keyword evidence="2" id="KW-1185">Reference proteome</keyword>
<dbReference type="GO" id="GO:0016787">
    <property type="term" value="F:hydrolase activity"/>
    <property type="evidence" value="ECO:0007669"/>
    <property type="project" value="UniProtKB-KW"/>
</dbReference>
<name>A0ABT8ZYY4_9SPHN</name>
<proteinExistence type="predicted"/>
<evidence type="ECO:0000313" key="1">
    <source>
        <dbReference type="EMBL" id="MDO7842784.1"/>
    </source>
</evidence>
<organism evidence="1 2">
    <name type="scientific">Sphingomonas immobilis</name>
    <dbReference type="NCBI Taxonomy" id="3063997"/>
    <lineage>
        <taxon>Bacteria</taxon>
        <taxon>Pseudomonadati</taxon>
        <taxon>Pseudomonadota</taxon>
        <taxon>Alphaproteobacteria</taxon>
        <taxon>Sphingomonadales</taxon>
        <taxon>Sphingomonadaceae</taxon>
        <taxon>Sphingomonas</taxon>
    </lineage>
</organism>
<comment type="caution">
    <text evidence="1">The sequence shown here is derived from an EMBL/GenBank/DDBJ whole genome shotgun (WGS) entry which is preliminary data.</text>
</comment>
<sequence>MAECDINTPNVKAFLKLIRYAEHYPDASDNFYYTLYGGGTFKGDAAHPNTAVSKWGHTSTAAGAYQILYGTWKEAFDKKIVTDFKPASQDKLAFAKLKSRGALGSVCNGDLTTAYALLKNEWTSLPGAKQSRLAASVAEKYFADAGGKVAEKAQ</sequence>
<dbReference type="InterPro" id="IPR023346">
    <property type="entry name" value="Lysozyme-like_dom_sf"/>
</dbReference>
<reference evidence="1" key="1">
    <citation type="submission" date="2023-07" db="EMBL/GenBank/DDBJ databases">
        <authorList>
            <person name="Kim M.K."/>
        </authorList>
    </citation>
    <scope>NUCLEOTIDE SEQUENCE</scope>
    <source>
        <strain evidence="1">CA1-15</strain>
    </source>
</reference>
<protein>
    <submittedName>
        <fullName evidence="1">Glycoside hydrolase family protein</fullName>
    </submittedName>
</protein>
<dbReference type="Gene3D" id="1.10.530.10">
    <property type="match status" value="1"/>
</dbReference>
<accession>A0ABT8ZYY4</accession>
<dbReference type="EMBL" id="JAUQSZ010000006">
    <property type="protein sequence ID" value="MDO7842784.1"/>
    <property type="molecule type" value="Genomic_DNA"/>
</dbReference>
<keyword evidence="1" id="KW-0378">Hydrolase</keyword>